<dbReference type="eggNOG" id="COG3206">
    <property type="taxonomic scope" value="Bacteria"/>
</dbReference>
<dbReference type="InterPro" id="IPR003856">
    <property type="entry name" value="LPS_length_determ_N"/>
</dbReference>
<dbReference type="InterPro" id="IPR025669">
    <property type="entry name" value="AAA_dom"/>
</dbReference>
<dbReference type="Proteomes" id="UP000011910">
    <property type="component" value="Unassembled WGS sequence"/>
</dbReference>
<dbReference type="STRING" id="1279009.ADICEAN_00243"/>
<keyword evidence="4 7" id="KW-1133">Transmembrane helix</keyword>
<dbReference type="AlphaFoldDB" id="M7NSH0"/>
<dbReference type="InterPro" id="IPR050445">
    <property type="entry name" value="Bact_polysacc_biosynth/exp"/>
</dbReference>
<evidence type="ECO:0000256" key="4">
    <source>
        <dbReference type="ARBA" id="ARBA00022989"/>
    </source>
</evidence>
<comment type="caution">
    <text evidence="10">The sequence shown here is derived from an EMBL/GenBank/DDBJ whole genome shotgun (WGS) entry which is preliminary data.</text>
</comment>
<dbReference type="Pfam" id="PF13614">
    <property type="entry name" value="AAA_31"/>
    <property type="match status" value="1"/>
</dbReference>
<keyword evidence="10" id="KW-0808">Transferase</keyword>
<dbReference type="Pfam" id="PF02706">
    <property type="entry name" value="Wzz"/>
    <property type="match status" value="1"/>
</dbReference>
<dbReference type="RefSeq" id="WP_009193655.1">
    <property type="nucleotide sequence ID" value="NZ_AODQ01000003.1"/>
</dbReference>
<keyword evidence="11" id="KW-1185">Reference proteome</keyword>
<accession>M7NSH0</accession>
<organism evidence="10 11">
    <name type="scientific">Cesiribacter andamanensis AMV16</name>
    <dbReference type="NCBI Taxonomy" id="1279009"/>
    <lineage>
        <taxon>Bacteria</taxon>
        <taxon>Pseudomonadati</taxon>
        <taxon>Bacteroidota</taxon>
        <taxon>Cytophagia</taxon>
        <taxon>Cytophagales</taxon>
        <taxon>Cesiribacteraceae</taxon>
        <taxon>Cesiribacter</taxon>
    </lineage>
</organism>
<evidence type="ECO:0000256" key="2">
    <source>
        <dbReference type="ARBA" id="ARBA00022475"/>
    </source>
</evidence>
<feature type="domain" description="Polysaccharide chain length determinant N-terminal" evidence="8">
    <location>
        <begin position="1"/>
        <end position="47"/>
    </location>
</feature>
<evidence type="ECO:0000259" key="9">
    <source>
        <dbReference type="Pfam" id="PF13614"/>
    </source>
</evidence>
<dbReference type="GO" id="GO:0005886">
    <property type="term" value="C:plasma membrane"/>
    <property type="evidence" value="ECO:0007669"/>
    <property type="project" value="UniProtKB-SubCell"/>
</dbReference>
<dbReference type="PANTHER" id="PTHR32309">
    <property type="entry name" value="TYROSINE-PROTEIN KINASE"/>
    <property type="match status" value="1"/>
</dbReference>
<evidence type="ECO:0000259" key="8">
    <source>
        <dbReference type="Pfam" id="PF02706"/>
    </source>
</evidence>
<evidence type="ECO:0000256" key="7">
    <source>
        <dbReference type="SAM" id="Phobius"/>
    </source>
</evidence>
<dbReference type="OrthoDB" id="972983at2"/>
<sequence length="761" mass="86311">MDLLQIFRTLKKRLWIIILVPLLTAGIAYFFLKDAAETYKSSTQVATGFTIKDRVQLQEERVSTWEIELKFGNLIETFKSPLVVGLLSYRLILNDLQEPNPFRSMEEDEDFKEYFTQEELQNAAQIFQDKLDSLQILSAYNPKERKLIDLLKYYGYDYGSLSGGLSVQRVNYSDYIAIEFASENPKLSAFAVNTLVEEYQHYHDRMRGVRSNESMEFFTNLVTEKKKVLDEKRDLLRSFQSDSRLYNVETEGEAKVTRIAALEEEKQNEESRLMGLELQLRSINRQLAELQRGGENGGNARILELQNSIDRLNSANIGSNNPAIQDSIALLREKLKLEIARGDLGTTNAQARVERLQEEREQTMLDIQVARQRVGTLGNELARMSYAKSDLAAKRSTIKELEREVELAATEYQSAQEKFNAAKNSFMVDAGSVRQIIYGQPAIEPEPSKAPIFIGLIGMVSMVLCVMVILLVDYVDLSLKTAANLEKQTKIPVAGTLNHINAANLDLYDLFHNTHKDEGLEMFKHLLRKLRYELEETGKQVFLFTSTKQGEGKSFVIMTLAYSLSLLHKRVLIIDTNFKHNTLTESLLAKPQKTRLLNGYMANGKLLLTDGRSDEGRKQAATAAAEAEEGATAEAHTEGQLMSDEQDNYSFISPTHHTNIDIIGSHVTLASPAEVLSGKGFSSLMKELKHHYDYIFMEGASLNDYSDTKELFRYAERVVPVFSAHSVLKQMDKESVRYLRELNGNLMGSVLNKVEFENLKL</sequence>
<dbReference type="EMBL" id="AODQ01000003">
    <property type="protein sequence ID" value="EMR04640.1"/>
    <property type="molecule type" value="Genomic_DNA"/>
</dbReference>
<feature type="transmembrane region" description="Helical" evidence="7">
    <location>
        <begin position="14"/>
        <end position="32"/>
    </location>
</feature>
<feature type="transmembrane region" description="Helical" evidence="7">
    <location>
        <begin position="452"/>
        <end position="472"/>
    </location>
</feature>
<evidence type="ECO:0000256" key="5">
    <source>
        <dbReference type="ARBA" id="ARBA00023136"/>
    </source>
</evidence>
<keyword evidence="5 7" id="KW-0472">Membrane</keyword>
<protein>
    <submittedName>
        <fullName evidence="10">Cryptic autophosphorylating protein tyrosine kinase Etk</fullName>
    </submittedName>
</protein>
<evidence type="ECO:0000256" key="1">
    <source>
        <dbReference type="ARBA" id="ARBA00004651"/>
    </source>
</evidence>
<dbReference type="InterPro" id="IPR027417">
    <property type="entry name" value="P-loop_NTPase"/>
</dbReference>
<evidence type="ECO:0000256" key="3">
    <source>
        <dbReference type="ARBA" id="ARBA00022692"/>
    </source>
</evidence>
<gene>
    <name evidence="10" type="ORF">ADICEAN_00243</name>
</gene>
<evidence type="ECO:0000256" key="6">
    <source>
        <dbReference type="SAM" id="Coils"/>
    </source>
</evidence>
<dbReference type="PANTHER" id="PTHR32309:SF31">
    <property type="entry name" value="CAPSULAR EXOPOLYSACCHARIDE FAMILY"/>
    <property type="match status" value="1"/>
</dbReference>
<feature type="coiled-coil region" evidence="6">
    <location>
        <begin position="346"/>
        <end position="418"/>
    </location>
</feature>
<keyword evidence="3 7" id="KW-0812">Transmembrane</keyword>
<reference evidence="10 11" key="1">
    <citation type="journal article" date="2013" name="Genome Announc.">
        <title>Draft Genome Sequence of Cesiribacter andamanensis Strain AMV16T, Isolated from a Soil Sample from a Mud Volcano in the Andaman Islands, India.</title>
        <authorList>
            <person name="Shivaji S."/>
            <person name="Ara S."/>
            <person name="Begum Z."/>
            <person name="Srinivas T.N."/>
            <person name="Singh A."/>
            <person name="Kumar Pinnaka A."/>
        </authorList>
    </citation>
    <scope>NUCLEOTIDE SEQUENCE [LARGE SCALE GENOMIC DNA]</scope>
    <source>
        <strain evidence="10 11">AMV16</strain>
    </source>
</reference>
<dbReference type="SUPFAM" id="SSF52540">
    <property type="entry name" value="P-loop containing nucleoside triphosphate hydrolases"/>
    <property type="match status" value="1"/>
</dbReference>
<name>M7NSH0_9BACT</name>
<feature type="coiled-coil region" evidence="6">
    <location>
        <begin position="259"/>
        <end position="293"/>
    </location>
</feature>
<keyword evidence="6" id="KW-0175">Coiled coil</keyword>
<dbReference type="eggNOG" id="COG0489">
    <property type="taxonomic scope" value="Bacteria"/>
</dbReference>
<keyword evidence="10" id="KW-0418">Kinase</keyword>
<evidence type="ECO:0000313" key="11">
    <source>
        <dbReference type="Proteomes" id="UP000011910"/>
    </source>
</evidence>
<keyword evidence="2" id="KW-1003">Cell membrane</keyword>
<proteinExistence type="predicted"/>
<dbReference type="GO" id="GO:0016301">
    <property type="term" value="F:kinase activity"/>
    <property type="evidence" value="ECO:0007669"/>
    <property type="project" value="UniProtKB-KW"/>
</dbReference>
<dbReference type="Gene3D" id="3.40.50.300">
    <property type="entry name" value="P-loop containing nucleotide triphosphate hydrolases"/>
    <property type="match status" value="1"/>
</dbReference>
<comment type="subcellular location">
    <subcellularLocation>
        <location evidence="1">Cell membrane</location>
        <topology evidence="1">Multi-pass membrane protein</topology>
    </subcellularLocation>
</comment>
<evidence type="ECO:0000313" key="10">
    <source>
        <dbReference type="EMBL" id="EMR04640.1"/>
    </source>
</evidence>
<feature type="domain" description="AAA" evidence="9">
    <location>
        <begin position="543"/>
        <end position="699"/>
    </location>
</feature>